<feature type="domain" description="Pyridine nucleotide-disulphide oxidoreductase dimerisation" evidence="7">
    <location>
        <begin position="344"/>
        <end position="446"/>
    </location>
</feature>
<evidence type="ECO:0000256" key="3">
    <source>
        <dbReference type="ARBA" id="ARBA00022630"/>
    </source>
</evidence>
<dbReference type="InterPro" id="IPR023753">
    <property type="entry name" value="FAD/NAD-binding_dom"/>
</dbReference>
<proteinExistence type="inferred from homology"/>
<dbReference type="PANTHER" id="PTHR43429:SF1">
    <property type="entry name" value="NAD(P)H SULFUR OXIDOREDUCTASE (COA-DEPENDENT)"/>
    <property type="match status" value="1"/>
</dbReference>
<dbReference type="Pfam" id="PF07992">
    <property type="entry name" value="Pyr_redox_2"/>
    <property type="match status" value="1"/>
</dbReference>
<keyword evidence="6" id="KW-0676">Redox-active center</keyword>
<keyword evidence="5" id="KW-0560">Oxidoreductase</keyword>
<dbReference type="PRINTS" id="PR00411">
    <property type="entry name" value="PNDRDTASEI"/>
</dbReference>
<dbReference type="Gene3D" id="3.50.50.60">
    <property type="entry name" value="FAD/NAD(P)-binding domain"/>
    <property type="match status" value="2"/>
</dbReference>
<evidence type="ECO:0000259" key="7">
    <source>
        <dbReference type="Pfam" id="PF02852"/>
    </source>
</evidence>
<dbReference type="Proteomes" id="UP001221150">
    <property type="component" value="Unassembled WGS sequence"/>
</dbReference>
<keyword evidence="10" id="KW-1185">Reference proteome</keyword>
<accession>A0ABT6A1F8</accession>
<evidence type="ECO:0000256" key="2">
    <source>
        <dbReference type="ARBA" id="ARBA00009130"/>
    </source>
</evidence>
<comment type="cofactor">
    <cofactor evidence="1">
        <name>FAD</name>
        <dbReference type="ChEBI" id="CHEBI:57692"/>
    </cofactor>
</comment>
<evidence type="ECO:0000259" key="8">
    <source>
        <dbReference type="Pfam" id="PF07992"/>
    </source>
</evidence>
<dbReference type="PANTHER" id="PTHR43429">
    <property type="entry name" value="PYRIDINE NUCLEOTIDE-DISULFIDE OXIDOREDUCTASE DOMAIN-CONTAINING"/>
    <property type="match status" value="1"/>
</dbReference>
<dbReference type="Pfam" id="PF02852">
    <property type="entry name" value="Pyr_redox_dim"/>
    <property type="match status" value="1"/>
</dbReference>
<dbReference type="InterPro" id="IPR036188">
    <property type="entry name" value="FAD/NAD-bd_sf"/>
</dbReference>
<dbReference type="EMBL" id="JARJBB010000003">
    <property type="protein sequence ID" value="MDF3298465.1"/>
    <property type="molecule type" value="Genomic_DNA"/>
</dbReference>
<name>A0ABT6A1F8_9ACTN</name>
<evidence type="ECO:0000313" key="9">
    <source>
        <dbReference type="EMBL" id="MDF3298465.1"/>
    </source>
</evidence>
<sequence length="467" mass="49352">MSMSRERGARERLVVIGGDAAGMSAASQARRMRGPDELEIVAFERGRFTSYSACGIPYWVGGAVGGRDELIARSPEEHRARGIDLRMRTEVTRIDVAGRRVRARDLESGAESWTSYDRLVIATGARPVRPELPGIDATGVHGVQTLGDGEALLDTLDRTPGRRAVVVGAGYIGVEMAEALIRRGYGVTVVDRGREPMSTLDPDMGRLVREAMEGLGVTVAGGSEVTKILAGDDGRVRAVATSDAEYPADVVVLGIGVRPETALAREAGLPLGAHGGLLTDRAMRVRGHEDVWAGGDCVEVLDLVSGQYRYVPLGTHANKHGQIIGTNAGGGYATFPGVVGTAVSKVCDLEIARTGLREKDAHRVGLRFEAVTVESTSRAGYYPGAAPMTVKMLAEHRTGRLLGVQIVGREGAAKRVDVAAVALTAGLTVERMTSLDLGYAPPFSPVWDPVLVAARKAAAKVRATTSA</sequence>
<keyword evidence="3" id="KW-0285">Flavoprotein</keyword>
<protein>
    <submittedName>
        <fullName evidence="9">FAD-dependent oxidoreductase</fullName>
    </submittedName>
</protein>
<dbReference type="RefSeq" id="WP_276108015.1">
    <property type="nucleotide sequence ID" value="NZ_JARJBB010000003.1"/>
</dbReference>
<evidence type="ECO:0000256" key="5">
    <source>
        <dbReference type="ARBA" id="ARBA00023002"/>
    </source>
</evidence>
<reference evidence="9 10" key="1">
    <citation type="submission" date="2023-03" db="EMBL/GenBank/DDBJ databases">
        <title>Draft genome sequence of Streptomyces sp. K1PA1 isolated from peat swamp forest in Thailand.</title>
        <authorList>
            <person name="Klaysubun C."/>
            <person name="Duangmal K."/>
        </authorList>
    </citation>
    <scope>NUCLEOTIDE SEQUENCE [LARGE SCALE GENOMIC DNA]</scope>
    <source>
        <strain evidence="9 10">K1PA1</strain>
    </source>
</reference>
<evidence type="ECO:0000256" key="6">
    <source>
        <dbReference type="ARBA" id="ARBA00023284"/>
    </source>
</evidence>
<keyword evidence="4" id="KW-0274">FAD</keyword>
<gene>
    <name evidence="9" type="ORF">P3H78_07430</name>
</gene>
<evidence type="ECO:0000313" key="10">
    <source>
        <dbReference type="Proteomes" id="UP001221150"/>
    </source>
</evidence>
<feature type="domain" description="FAD/NAD(P)-binding" evidence="8">
    <location>
        <begin position="12"/>
        <end position="304"/>
    </location>
</feature>
<dbReference type="SUPFAM" id="SSF51905">
    <property type="entry name" value="FAD/NAD(P)-binding domain"/>
    <property type="match status" value="2"/>
</dbReference>
<dbReference type="InterPro" id="IPR050260">
    <property type="entry name" value="FAD-bd_OxRdtase"/>
</dbReference>
<evidence type="ECO:0000256" key="4">
    <source>
        <dbReference type="ARBA" id="ARBA00022827"/>
    </source>
</evidence>
<dbReference type="InterPro" id="IPR016156">
    <property type="entry name" value="FAD/NAD-linked_Rdtase_dimer_sf"/>
</dbReference>
<comment type="similarity">
    <text evidence="2">Belongs to the class-III pyridine nucleotide-disulfide oxidoreductase family.</text>
</comment>
<comment type="caution">
    <text evidence="9">The sequence shown here is derived from an EMBL/GenBank/DDBJ whole genome shotgun (WGS) entry which is preliminary data.</text>
</comment>
<evidence type="ECO:0000256" key="1">
    <source>
        <dbReference type="ARBA" id="ARBA00001974"/>
    </source>
</evidence>
<dbReference type="SUPFAM" id="SSF55424">
    <property type="entry name" value="FAD/NAD-linked reductases, dimerisation (C-terminal) domain"/>
    <property type="match status" value="1"/>
</dbReference>
<dbReference type="PRINTS" id="PR00368">
    <property type="entry name" value="FADPNR"/>
</dbReference>
<dbReference type="InterPro" id="IPR004099">
    <property type="entry name" value="Pyr_nucl-diS_OxRdtase_dimer"/>
</dbReference>
<organism evidence="9 10">
    <name type="scientific">Streptomyces tropicalis</name>
    <dbReference type="NCBI Taxonomy" id="3034234"/>
    <lineage>
        <taxon>Bacteria</taxon>
        <taxon>Bacillati</taxon>
        <taxon>Actinomycetota</taxon>
        <taxon>Actinomycetes</taxon>
        <taxon>Kitasatosporales</taxon>
        <taxon>Streptomycetaceae</taxon>
        <taxon>Streptomyces</taxon>
    </lineage>
</organism>